<keyword evidence="4" id="KW-0804">Transcription</keyword>
<dbReference type="Proteomes" id="UP000011976">
    <property type="component" value="Unassembled WGS sequence"/>
</dbReference>
<keyword evidence="2" id="KW-0479">Metal-binding</keyword>
<evidence type="ECO:0008006" key="9">
    <source>
        <dbReference type="Google" id="ProtNLM"/>
    </source>
</evidence>
<dbReference type="STRING" id="1151754.M9MIY6"/>
<dbReference type="PANTHER" id="PTHR47338">
    <property type="entry name" value="ZN(II)2CYS6 TRANSCRIPTION FACTOR (EUROFUNG)-RELATED"/>
    <property type="match status" value="1"/>
</dbReference>
<feature type="region of interest" description="Disordered" evidence="6">
    <location>
        <begin position="1005"/>
        <end position="1029"/>
    </location>
</feature>
<gene>
    <name evidence="7" type="ORF">PANT_26c00045</name>
</gene>
<dbReference type="OrthoDB" id="2556736at2759"/>
<name>M9MIY6_PSEA3</name>
<evidence type="ECO:0000256" key="5">
    <source>
        <dbReference type="ARBA" id="ARBA00023242"/>
    </source>
</evidence>
<dbReference type="GO" id="GO:0005634">
    <property type="term" value="C:nucleus"/>
    <property type="evidence" value="ECO:0007669"/>
    <property type="project" value="UniProtKB-SubCell"/>
</dbReference>
<evidence type="ECO:0000313" key="7">
    <source>
        <dbReference type="EMBL" id="GAC77427.1"/>
    </source>
</evidence>
<dbReference type="CDD" id="cd00067">
    <property type="entry name" value="GAL4"/>
    <property type="match status" value="1"/>
</dbReference>
<protein>
    <recommendedName>
        <fullName evidence="9">Zn(2)-C6 fungal-type domain-containing protein</fullName>
    </recommendedName>
</protein>
<keyword evidence="5" id="KW-0539">Nucleus</keyword>
<evidence type="ECO:0000256" key="1">
    <source>
        <dbReference type="ARBA" id="ARBA00004123"/>
    </source>
</evidence>
<dbReference type="EMBL" id="DF196792">
    <property type="protein sequence ID" value="GAC77427.1"/>
    <property type="molecule type" value="Genomic_DNA"/>
</dbReference>
<dbReference type="PANTHER" id="PTHR47338:SF5">
    <property type="entry name" value="ZN(II)2CYS6 TRANSCRIPTION FACTOR (EUROFUNG)"/>
    <property type="match status" value="1"/>
</dbReference>
<feature type="region of interest" description="Disordered" evidence="6">
    <location>
        <begin position="650"/>
        <end position="673"/>
    </location>
</feature>
<accession>M9MIY6</accession>
<dbReference type="AlphaFoldDB" id="M9MIY6"/>
<dbReference type="InterPro" id="IPR050815">
    <property type="entry name" value="TF_fung"/>
</dbReference>
<feature type="compositionally biased region" description="Low complexity" evidence="6">
    <location>
        <begin position="1005"/>
        <end position="1016"/>
    </location>
</feature>
<evidence type="ECO:0000256" key="3">
    <source>
        <dbReference type="ARBA" id="ARBA00023015"/>
    </source>
</evidence>
<organism evidence="7 8">
    <name type="scientific">Pseudozyma antarctica (strain T-34)</name>
    <name type="common">Yeast</name>
    <name type="synonym">Candida antarctica</name>
    <dbReference type="NCBI Taxonomy" id="1151754"/>
    <lineage>
        <taxon>Eukaryota</taxon>
        <taxon>Fungi</taxon>
        <taxon>Dikarya</taxon>
        <taxon>Basidiomycota</taxon>
        <taxon>Ustilaginomycotina</taxon>
        <taxon>Ustilaginomycetes</taxon>
        <taxon>Ustilaginales</taxon>
        <taxon>Ustilaginaceae</taxon>
        <taxon>Moesziomyces</taxon>
    </lineage>
</organism>
<evidence type="ECO:0000256" key="2">
    <source>
        <dbReference type="ARBA" id="ARBA00022723"/>
    </source>
</evidence>
<proteinExistence type="predicted"/>
<sequence length="1029" mass="110091">MFTARALSAATERCGKPQIASVSTTLTRSSVLIICAHPLFVADRHAYRCSGDKPWCRNCKERGMPCVYDTGLIRIKKHDDDGPHQSSTLLFPATNQSIPLIRELESLFSKLWSRTRGCWLRATAARPAQQETTPDIDYQNGLSQILAEIISMLAVKTLPFGDRLERISAVVLATGSRAAATDSFASIPHHHIDSQTLDKQRQLQLVDLAYSSHPFLAVILSKTLFMRAFNQGAHDKVLLNAILLAGLGLKCTLTGTAEAAREELVELHVMANRTAASLFSVLLGSLNANRLQTCVQSIMLLAWHDLTQGHTRRSSTWWTMACDLVLRVRSLRAHEDVIESQINGFDITSLREEELEHMQAISQLMLLYFETSLGAIPVPHNLLWRSASRNNLAAASNIWELDDISGNVASAEGLMRARRNVHRIQAVLSSLSDRHADLKNAGDPMAASEEHEGKVSSLLMYAGFTGIRMAGPILTLSALLLCLHRYGAREMDKVAVTSIIRVCAAACLHLRDIFGDAVCTSNRTSSAVSLPEAAADSSIALCIMECVAHAFGALMVECGAAHPGEAPFSRATDDSGSMKLSRGAQQMVVEKLGVVMGIVCTMVDCLDNVPVGGARARRIGNLLYRLRGRLEALQIQADVSFAFETACTSSSASNSQGKRPSLTEDAQSESEPDLMARSIDGSYDETKAPAPAFENGGQVSTERHAVTSVSAYGAAPHASAASAFSEAYAPSLPLQQYSFNNQVMYAPGPMSTWRPGGVPNMGSEGSAWITETKVTETRSVHAAKGDEDWAGGAFSTAEMSASSYSEMSVPMSMPQIESGFRRAGPNTGLSESLPSSMAGKAFGRGMPQYAHAHAHTHGRTMSMMPMSMLYRHNEGGREAHGTATSEMDSFFAQSEGGMAQTAGAVDGGRKRARGEAHAMRQIYSGTKPVASSNSNSGGGGGGGGGGTCRRTEVVWGATTAEGEGRAIPAAAALASIQRVEPLTDAAYAMAASADWPLEIRERSMSCSDGSSCASSRSEADHGYDTANDA</sequence>
<keyword evidence="3" id="KW-0805">Transcription regulation</keyword>
<reference evidence="8" key="1">
    <citation type="journal article" date="2013" name="Genome Announc.">
        <title>Genome sequence of the basidiomycetous yeast Pseudozyma antarctica T-34, a producer of the glycolipid biosurfactants mannosylerythritol lipids.</title>
        <authorList>
            <person name="Morita T."/>
            <person name="Koike H."/>
            <person name="Koyama Y."/>
            <person name="Hagiwara H."/>
            <person name="Ito E."/>
            <person name="Fukuoka T."/>
            <person name="Imura T."/>
            <person name="Machida M."/>
            <person name="Kitamoto D."/>
        </authorList>
    </citation>
    <scope>NUCLEOTIDE SEQUENCE [LARGE SCALE GENOMIC DNA]</scope>
    <source>
        <strain evidence="8">T-34</strain>
    </source>
</reference>
<comment type="subcellular location">
    <subcellularLocation>
        <location evidence="1">Nucleus</location>
    </subcellularLocation>
</comment>
<evidence type="ECO:0000256" key="4">
    <source>
        <dbReference type="ARBA" id="ARBA00023163"/>
    </source>
</evidence>
<dbReference type="GO" id="GO:0000981">
    <property type="term" value="F:DNA-binding transcription factor activity, RNA polymerase II-specific"/>
    <property type="evidence" value="ECO:0007669"/>
    <property type="project" value="InterPro"/>
</dbReference>
<feature type="region of interest" description="Disordered" evidence="6">
    <location>
        <begin position="927"/>
        <end position="947"/>
    </location>
</feature>
<feature type="compositionally biased region" description="Gly residues" evidence="6">
    <location>
        <begin position="936"/>
        <end position="947"/>
    </location>
</feature>
<dbReference type="GO" id="GO:0008270">
    <property type="term" value="F:zinc ion binding"/>
    <property type="evidence" value="ECO:0007669"/>
    <property type="project" value="InterPro"/>
</dbReference>
<evidence type="ECO:0000256" key="6">
    <source>
        <dbReference type="SAM" id="MobiDB-lite"/>
    </source>
</evidence>
<evidence type="ECO:0000313" key="8">
    <source>
        <dbReference type="Proteomes" id="UP000011976"/>
    </source>
</evidence>
<dbReference type="InterPro" id="IPR001138">
    <property type="entry name" value="Zn2Cys6_DnaBD"/>
</dbReference>